<keyword evidence="7" id="KW-1185">Reference proteome</keyword>
<evidence type="ECO:0000256" key="5">
    <source>
        <dbReference type="ARBA" id="ARBA00023136"/>
    </source>
</evidence>
<dbReference type="EMBL" id="AP024202">
    <property type="protein sequence ID" value="BCN92791.1"/>
    <property type="molecule type" value="Genomic_DNA"/>
</dbReference>
<dbReference type="InterPro" id="IPR026265">
    <property type="entry name" value="LptC"/>
</dbReference>
<evidence type="ECO:0000256" key="1">
    <source>
        <dbReference type="ARBA" id="ARBA00022475"/>
    </source>
</evidence>
<gene>
    <name evidence="6" type="ORF">THMIRHAM_05760</name>
</gene>
<evidence type="ECO:0000313" key="6">
    <source>
        <dbReference type="EMBL" id="BCN92791.1"/>
    </source>
</evidence>
<name>A0ABN6CUW9_9GAMM</name>
<keyword evidence="1" id="KW-1003">Cell membrane</keyword>
<evidence type="ECO:0000256" key="2">
    <source>
        <dbReference type="ARBA" id="ARBA00022519"/>
    </source>
</evidence>
<dbReference type="InterPro" id="IPR010664">
    <property type="entry name" value="LipoPS_assembly_LptC-rel"/>
</dbReference>
<reference evidence="6" key="1">
    <citation type="journal article" date="2022" name="Arch. Microbiol.">
        <title>Thiomicrorhabdus immobilis sp. nov., a mesophilic sulfur-oxidizing bacterium isolated from sediment of a brackish lake in northern Japan.</title>
        <authorList>
            <person name="Kojima H."/>
            <person name="Mochizuki J."/>
            <person name="Kanda M."/>
            <person name="Watanabe T."/>
            <person name="Fukui M."/>
        </authorList>
    </citation>
    <scope>NUCLEOTIDE SEQUENCE</scope>
    <source>
        <strain evidence="6">Am19</strain>
    </source>
</reference>
<organism evidence="6 7">
    <name type="scientific">Thiomicrorhabdus immobilis</name>
    <dbReference type="NCBI Taxonomy" id="2791037"/>
    <lineage>
        <taxon>Bacteria</taxon>
        <taxon>Pseudomonadati</taxon>
        <taxon>Pseudomonadota</taxon>
        <taxon>Gammaproteobacteria</taxon>
        <taxon>Thiotrichales</taxon>
        <taxon>Piscirickettsiaceae</taxon>
        <taxon>Thiomicrorhabdus</taxon>
    </lineage>
</organism>
<dbReference type="PANTHER" id="PTHR37481:SF1">
    <property type="entry name" value="LIPOPOLYSACCHARIDE EXPORT SYSTEM PROTEIN LPTC"/>
    <property type="match status" value="1"/>
</dbReference>
<dbReference type="PANTHER" id="PTHR37481">
    <property type="entry name" value="LIPOPOLYSACCHARIDE EXPORT SYSTEM PROTEIN LPTC"/>
    <property type="match status" value="1"/>
</dbReference>
<protein>
    <recommendedName>
        <fullName evidence="8">LPS export ABC transporter periplasmic protein LptC</fullName>
    </recommendedName>
</protein>
<evidence type="ECO:0000256" key="4">
    <source>
        <dbReference type="ARBA" id="ARBA00022989"/>
    </source>
</evidence>
<keyword evidence="2" id="KW-0997">Cell inner membrane</keyword>
<keyword evidence="3" id="KW-0812">Transmembrane</keyword>
<dbReference type="Gene3D" id="2.60.450.10">
    <property type="entry name" value="Lipopolysaccharide (LPS) transport protein A like domain"/>
    <property type="match status" value="1"/>
</dbReference>
<accession>A0ABN6CUW9</accession>
<sequence>MPISRLRVLLLTLLLASVALWIANLQTPSTTEQPTLSNKPLAYSWQAQDTTVWKIDPQIPDKQTIIHAKNIHYQDDQKKSEFNSPDIQVINQNTLTQLSSQTGQSLNDRILTFNGNVVVKQNAIRAGLNDRSKTMLTTTSLSYDTKSNLVYSDEKVIIKQYNAQTSGTGLKADLSKTEFELLSDVKGTYYPQKTSQLIQSKGQQ</sequence>
<evidence type="ECO:0008006" key="8">
    <source>
        <dbReference type="Google" id="ProtNLM"/>
    </source>
</evidence>
<dbReference type="Proteomes" id="UP001054820">
    <property type="component" value="Chromosome"/>
</dbReference>
<dbReference type="Pfam" id="PF06835">
    <property type="entry name" value="LptC"/>
    <property type="match status" value="1"/>
</dbReference>
<evidence type="ECO:0000313" key="7">
    <source>
        <dbReference type="Proteomes" id="UP001054820"/>
    </source>
</evidence>
<proteinExistence type="predicted"/>
<dbReference type="InterPro" id="IPR052363">
    <property type="entry name" value="LPS_export_LptC"/>
</dbReference>
<dbReference type="NCBIfam" id="TIGR04409">
    <property type="entry name" value="LptC_YrbK"/>
    <property type="match status" value="1"/>
</dbReference>
<keyword evidence="5" id="KW-0472">Membrane</keyword>
<dbReference type="RefSeq" id="WP_237263034.1">
    <property type="nucleotide sequence ID" value="NZ_AP024202.1"/>
</dbReference>
<evidence type="ECO:0000256" key="3">
    <source>
        <dbReference type="ARBA" id="ARBA00022692"/>
    </source>
</evidence>
<keyword evidence="4" id="KW-1133">Transmembrane helix</keyword>